<organism evidence="2 3">
    <name type="scientific">Phytoactinopolyspora halophila</name>
    <dbReference type="NCBI Taxonomy" id="1981511"/>
    <lineage>
        <taxon>Bacteria</taxon>
        <taxon>Bacillati</taxon>
        <taxon>Actinomycetota</taxon>
        <taxon>Actinomycetes</taxon>
        <taxon>Jiangellales</taxon>
        <taxon>Jiangellaceae</taxon>
        <taxon>Phytoactinopolyspora</taxon>
    </lineage>
</organism>
<proteinExistence type="predicted"/>
<dbReference type="PANTHER" id="PTHR40630">
    <property type="entry name" value="POSSIBLE DNA-BINDING PROTEIN"/>
    <property type="match status" value="1"/>
</dbReference>
<dbReference type="RefSeq" id="WP_112258500.1">
    <property type="nucleotide sequence ID" value="NZ_QMIG01000010.1"/>
</dbReference>
<dbReference type="Proteomes" id="UP000250462">
    <property type="component" value="Unassembled WGS sequence"/>
</dbReference>
<name>A0A329QTN1_9ACTN</name>
<dbReference type="PANTHER" id="PTHR40630:SF1">
    <property type="entry name" value="DNA-BINDING PROTEIN"/>
    <property type="match status" value="1"/>
</dbReference>
<evidence type="ECO:0008006" key="4">
    <source>
        <dbReference type="Google" id="ProtNLM"/>
    </source>
</evidence>
<gene>
    <name evidence="2" type="ORF">DPM12_11685</name>
</gene>
<dbReference type="AlphaFoldDB" id="A0A329QTN1"/>
<reference evidence="2 3" key="1">
    <citation type="submission" date="2018-06" db="EMBL/GenBank/DDBJ databases">
        <title>Phytoactinopolyspora halophila sp. nov., a novel halophilic actinomycete isolated from a saline soil in China.</title>
        <authorList>
            <person name="Tang S.-K."/>
        </authorList>
    </citation>
    <scope>NUCLEOTIDE SEQUENCE [LARGE SCALE GENOMIC DNA]</scope>
    <source>
        <strain evidence="2 3">YIM 96934</strain>
    </source>
</reference>
<dbReference type="OrthoDB" id="513524at2"/>
<dbReference type="InterPro" id="IPR021487">
    <property type="entry name" value="DUF3140"/>
</dbReference>
<sequence>MATHTSPQVEALWDRFHEVVNMTSRELREWLGVEPDLTPQPGPSGPAPLGLAVLSILGKRRSDLTGDDLIVMQKVIDVVEEETSAQPREELSTDERRRHRLMNVGHDPLRPQQEE</sequence>
<protein>
    <recommendedName>
        <fullName evidence="4">DUF3140 domain-containing protein</fullName>
    </recommendedName>
</protein>
<comment type="caution">
    <text evidence="2">The sequence shown here is derived from an EMBL/GenBank/DDBJ whole genome shotgun (WGS) entry which is preliminary data.</text>
</comment>
<dbReference type="Pfam" id="PF11338">
    <property type="entry name" value="DUF3140"/>
    <property type="match status" value="1"/>
</dbReference>
<keyword evidence="3" id="KW-1185">Reference proteome</keyword>
<feature type="region of interest" description="Disordered" evidence="1">
    <location>
        <begin position="81"/>
        <end position="115"/>
    </location>
</feature>
<evidence type="ECO:0000313" key="2">
    <source>
        <dbReference type="EMBL" id="RAW14078.1"/>
    </source>
</evidence>
<evidence type="ECO:0000256" key="1">
    <source>
        <dbReference type="SAM" id="MobiDB-lite"/>
    </source>
</evidence>
<evidence type="ECO:0000313" key="3">
    <source>
        <dbReference type="Proteomes" id="UP000250462"/>
    </source>
</evidence>
<accession>A0A329QTN1</accession>
<dbReference type="EMBL" id="QMIG01000010">
    <property type="protein sequence ID" value="RAW14078.1"/>
    <property type="molecule type" value="Genomic_DNA"/>
</dbReference>
<feature type="compositionally biased region" description="Basic and acidic residues" evidence="1">
    <location>
        <begin position="87"/>
        <end position="96"/>
    </location>
</feature>